<keyword evidence="1" id="KW-0812">Transmembrane</keyword>
<accession>A0A7H4LYP6</accession>
<name>A0A7H4LYP6_9ENTR</name>
<sequence length="58" mass="6717">MLLWFGANPLACWLGVMGFVVYVGVYSLYMKRHSVYGTLIGSLSALRRRCDWLLRGYR</sequence>
<evidence type="ECO:0000256" key="1">
    <source>
        <dbReference type="SAM" id="Phobius"/>
    </source>
</evidence>
<protein>
    <submittedName>
        <fullName evidence="2">Protoheme IX farnesyltransferase</fullName>
        <ecNumber evidence="2">2.5.1.-</ecNumber>
    </submittedName>
</protein>
<reference evidence="2 3" key="1">
    <citation type="submission" date="2018-06" db="EMBL/GenBank/DDBJ databases">
        <authorList>
            <consortium name="Pathogen Informatics"/>
            <person name="Doyle S."/>
        </authorList>
    </citation>
    <scope>NUCLEOTIDE SEQUENCE [LARGE SCALE GENOMIC DNA]</scope>
    <source>
        <strain evidence="2 3">NCTC11694</strain>
    </source>
</reference>
<keyword evidence="2" id="KW-0808">Transferase</keyword>
<evidence type="ECO:0000313" key="3">
    <source>
        <dbReference type="Proteomes" id="UP000255050"/>
    </source>
</evidence>
<proteinExistence type="predicted"/>
<dbReference type="EC" id="2.5.1.-" evidence="2"/>
<gene>
    <name evidence="2" type="primary">cyoE_2</name>
    <name evidence="2" type="ORF">NCTC11694_02454</name>
</gene>
<evidence type="ECO:0000313" key="2">
    <source>
        <dbReference type="EMBL" id="STR41272.1"/>
    </source>
</evidence>
<dbReference type="AlphaFoldDB" id="A0A7H4LYP6"/>
<comment type="caution">
    <text evidence="2">The sequence shown here is derived from an EMBL/GenBank/DDBJ whole genome shotgun (WGS) entry which is preliminary data.</text>
</comment>
<organism evidence="2 3">
    <name type="scientific">Klebsiella michiganensis</name>
    <dbReference type="NCBI Taxonomy" id="1134687"/>
    <lineage>
        <taxon>Bacteria</taxon>
        <taxon>Pseudomonadati</taxon>
        <taxon>Pseudomonadota</taxon>
        <taxon>Gammaproteobacteria</taxon>
        <taxon>Enterobacterales</taxon>
        <taxon>Enterobacteriaceae</taxon>
        <taxon>Klebsiella/Raoultella group</taxon>
        <taxon>Klebsiella</taxon>
    </lineage>
</organism>
<dbReference type="GO" id="GO:0016740">
    <property type="term" value="F:transferase activity"/>
    <property type="evidence" value="ECO:0007669"/>
    <property type="project" value="UniProtKB-KW"/>
</dbReference>
<keyword evidence="1" id="KW-1133">Transmembrane helix</keyword>
<keyword evidence="1" id="KW-0472">Membrane</keyword>
<dbReference type="EMBL" id="UGJR01000002">
    <property type="protein sequence ID" value="STR41272.1"/>
    <property type="molecule type" value="Genomic_DNA"/>
</dbReference>
<feature type="transmembrane region" description="Helical" evidence="1">
    <location>
        <begin position="6"/>
        <end position="29"/>
    </location>
</feature>
<dbReference type="Proteomes" id="UP000255050">
    <property type="component" value="Unassembled WGS sequence"/>
</dbReference>